<feature type="transmembrane region" description="Helical" evidence="1">
    <location>
        <begin position="40"/>
        <end position="62"/>
    </location>
</feature>
<keyword evidence="1" id="KW-1133">Transmembrane helix</keyword>
<proteinExistence type="predicted"/>
<feature type="transmembrane region" description="Helical" evidence="1">
    <location>
        <begin position="74"/>
        <end position="93"/>
    </location>
</feature>
<dbReference type="InterPro" id="IPR025325">
    <property type="entry name" value="DUF4231"/>
</dbReference>
<evidence type="ECO:0000313" key="3">
    <source>
        <dbReference type="Proteomes" id="UP001497416"/>
    </source>
</evidence>
<evidence type="ECO:0008006" key="4">
    <source>
        <dbReference type="Google" id="ProtNLM"/>
    </source>
</evidence>
<gene>
    <name evidence="2" type="ORF">T190607A01A_10672</name>
</gene>
<dbReference type="Pfam" id="PF14015">
    <property type="entry name" value="DUF4231"/>
    <property type="match status" value="1"/>
</dbReference>
<reference evidence="2 3" key="1">
    <citation type="submission" date="2024-05" db="EMBL/GenBank/DDBJ databases">
        <authorList>
            <person name="Duchaud E."/>
        </authorList>
    </citation>
    <scope>NUCLEOTIDE SEQUENCE [LARGE SCALE GENOMIC DNA]</scope>
    <source>
        <strain evidence="2">Ena-SAMPLE-TAB-13-05-2024-13:56:06:370-140302</strain>
    </source>
</reference>
<keyword evidence="1" id="KW-0812">Transmembrane</keyword>
<protein>
    <recommendedName>
        <fullName evidence="4">DUF4231 domain-containing protein</fullName>
    </recommendedName>
</protein>
<keyword evidence="1" id="KW-0472">Membrane</keyword>
<evidence type="ECO:0000313" key="2">
    <source>
        <dbReference type="EMBL" id="CAL2078294.1"/>
    </source>
</evidence>
<evidence type="ECO:0000256" key="1">
    <source>
        <dbReference type="SAM" id="Phobius"/>
    </source>
</evidence>
<dbReference type="EMBL" id="CAXIXY010000003">
    <property type="protein sequence ID" value="CAL2078294.1"/>
    <property type="molecule type" value="Genomic_DNA"/>
</dbReference>
<sequence length="154" mass="18396">MKETNEELREKIAFLQEEIDKQIKSFTTKRNNNRHKARNFHVIVTIASAISTIILGFDFAGFNALSFMNDHTKNIALIISSFITVISTYNTFFDHKSLWVNYTNTRNRLYDLKFEINYYLKGKEDIDSEKIEKFKERYREILHMLNEKWSKLRG</sequence>
<keyword evidence="3" id="KW-1185">Reference proteome</keyword>
<dbReference type="NCBIfam" id="NF033634">
    <property type="entry name" value="SLATT_1"/>
    <property type="match status" value="1"/>
</dbReference>
<organism evidence="2 3">
    <name type="scientific">Tenacibaculum platacis</name>
    <dbReference type="NCBI Taxonomy" id="3137852"/>
    <lineage>
        <taxon>Bacteria</taxon>
        <taxon>Pseudomonadati</taxon>
        <taxon>Bacteroidota</taxon>
        <taxon>Flavobacteriia</taxon>
        <taxon>Flavobacteriales</taxon>
        <taxon>Flavobacteriaceae</taxon>
        <taxon>Tenacibaculum</taxon>
    </lineage>
</organism>
<accession>A0ABM9NTD0</accession>
<comment type="caution">
    <text evidence="2">The sequence shown here is derived from an EMBL/GenBank/DDBJ whole genome shotgun (WGS) entry which is preliminary data.</text>
</comment>
<dbReference type="Proteomes" id="UP001497416">
    <property type="component" value="Unassembled WGS sequence"/>
</dbReference>
<dbReference type="RefSeq" id="WP_348710318.1">
    <property type="nucleotide sequence ID" value="NZ_CAXIXY010000003.1"/>
</dbReference>
<name>A0ABM9NTD0_9FLAO</name>